<dbReference type="Proteomes" id="UP000821865">
    <property type="component" value="Chromosome 8"/>
</dbReference>
<sequence>MSGSQCAQLVQQRQSLCRDFSTTYAINKWVYAFLGHIFIIVGSLVGLSLLPALLVSNHLHQAFFASFYRMCQWIWGKSFAEVRRNLLVRLDDLVSHSESLKARGAVRVLEVGPAFGPNLEFMRRPVEYWKVEPNTQFDEAFRKNLEANPKVQLKRSICGYGENMDVLPNGYFDAVLLTYVLCSAQDGRKLLDECKRVLAKGGLLLFSEHVGHPQGSLARFIEDIFTPLAKNVACGCHLNRDSADLIRNSGFASVEMQEVDLDIPFVMVPDVCLSPGVEPHSTKRTCASLDLELLLSLDSERRLDLARLLEHFTGWTRQHPPNLIIPVVGRWHHRRSVAHAVSASTAPPVNSFAASPGTRQLNPVRLVSAAAYTKPVSPVLPCSQRQNRPVSLKR</sequence>
<name>A0ACB8C8X9_DERSI</name>
<comment type="caution">
    <text evidence="1">The sequence shown here is derived from an EMBL/GenBank/DDBJ whole genome shotgun (WGS) entry which is preliminary data.</text>
</comment>
<proteinExistence type="predicted"/>
<reference evidence="1" key="1">
    <citation type="submission" date="2020-05" db="EMBL/GenBank/DDBJ databases">
        <title>Large-scale comparative analyses of tick genomes elucidate their genetic diversity and vector capacities.</title>
        <authorList>
            <person name="Jia N."/>
            <person name="Wang J."/>
            <person name="Shi W."/>
            <person name="Du L."/>
            <person name="Sun Y."/>
            <person name="Zhan W."/>
            <person name="Jiang J."/>
            <person name="Wang Q."/>
            <person name="Zhang B."/>
            <person name="Ji P."/>
            <person name="Sakyi L.B."/>
            <person name="Cui X."/>
            <person name="Yuan T."/>
            <person name="Jiang B."/>
            <person name="Yang W."/>
            <person name="Lam T.T.-Y."/>
            <person name="Chang Q."/>
            <person name="Ding S."/>
            <person name="Wang X."/>
            <person name="Zhu J."/>
            <person name="Ruan X."/>
            <person name="Zhao L."/>
            <person name="Wei J."/>
            <person name="Que T."/>
            <person name="Du C."/>
            <person name="Cheng J."/>
            <person name="Dai P."/>
            <person name="Han X."/>
            <person name="Huang E."/>
            <person name="Gao Y."/>
            <person name="Liu J."/>
            <person name="Shao H."/>
            <person name="Ye R."/>
            <person name="Li L."/>
            <person name="Wei W."/>
            <person name="Wang X."/>
            <person name="Wang C."/>
            <person name="Yang T."/>
            <person name="Huo Q."/>
            <person name="Li W."/>
            <person name="Guo W."/>
            <person name="Chen H."/>
            <person name="Zhou L."/>
            <person name="Ni X."/>
            <person name="Tian J."/>
            <person name="Zhou Y."/>
            <person name="Sheng Y."/>
            <person name="Liu T."/>
            <person name="Pan Y."/>
            <person name="Xia L."/>
            <person name="Li J."/>
            <person name="Zhao F."/>
            <person name="Cao W."/>
        </authorList>
    </citation>
    <scope>NUCLEOTIDE SEQUENCE</scope>
    <source>
        <strain evidence="1">Dsil-2018</strain>
    </source>
</reference>
<evidence type="ECO:0000313" key="2">
    <source>
        <dbReference type="Proteomes" id="UP000821865"/>
    </source>
</evidence>
<gene>
    <name evidence="1" type="ORF">HPB49_011071</name>
</gene>
<protein>
    <submittedName>
        <fullName evidence="1">Uncharacterized protein</fullName>
    </submittedName>
</protein>
<dbReference type="EMBL" id="CM023477">
    <property type="protein sequence ID" value="KAH7937353.1"/>
    <property type="molecule type" value="Genomic_DNA"/>
</dbReference>
<keyword evidence="2" id="KW-1185">Reference proteome</keyword>
<accession>A0ACB8C8X9</accession>
<organism evidence="1 2">
    <name type="scientific">Dermacentor silvarum</name>
    <name type="common">Tick</name>
    <dbReference type="NCBI Taxonomy" id="543639"/>
    <lineage>
        <taxon>Eukaryota</taxon>
        <taxon>Metazoa</taxon>
        <taxon>Ecdysozoa</taxon>
        <taxon>Arthropoda</taxon>
        <taxon>Chelicerata</taxon>
        <taxon>Arachnida</taxon>
        <taxon>Acari</taxon>
        <taxon>Parasitiformes</taxon>
        <taxon>Ixodida</taxon>
        <taxon>Ixodoidea</taxon>
        <taxon>Ixodidae</taxon>
        <taxon>Rhipicephalinae</taxon>
        <taxon>Dermacentor</taxon>
    </lineage>
</organism>
<evidence type="ECO:0000313" key="1">
    <source>
        <dbReference type="EMBL" id="KAH7937353.1"/>
    </source>
</evidence>